<dbReference type="Proteomes" id="UP000772434">
    <property type="component" value="Unassembled WGS sequence"/>
</dbReference>
<evidence type="ECO:0000313" key="3">
    <source>
        <dbReference type="Proteomes" id="UP000772434"/>
    </source>
</evidence>
<sequence>MKYYEIEATRTDDANQSIWFIPEPPTESLRTSGAITHFWLNADTDDIYYLHEASECIKAKKEWADIQIAKSKAYKHRNPRGKSKRPRIDPIPESILTSFPVASTSLVIDDSAVEPWMLWLPPDRLGYNLYDTQLNYQVACKALEMGGVNGVEFYKHLKKDKKEHGDDWIYKQDCAASTISITDPSTDQKCSVLQGLCTPTFKGRFGNWEIELRNTYFLAIEWLFEPDPEHHREEMRKNKRARNTENRRRRRARKAEEKKPLNS</sequence>
<proteinExistence type="predicted"/>
<dbReference type="EMBL" id="JADNRY010000191">
    <property type="protein sequence ID" value="KAF9061772.1"/>
    <property type="molecule type" value="Genomic_DNA"/>
</dbReference>
<evidence type="ECO:0000256" key="1">
    <source>
        <dbReference type="SAM" id="MobiDB-lite"/>
    </source>
</evidence>
<feature type="compositionally biased region" description="Basic and acidic residues" evidence="1">
    <location>
        <begin position="254"/>
        <end position="263"/>
    </location>
</feature>
<organism evidence="2 3">
    <name type="scientific">Rhodocollybia butyracea</name>
    <dbReference type="NCBI Taxonomy" id="206335"/>
    <lineage>
        <taxon>Eukaryota</taxon>
        <taxon>Fungi</taxon>
        <taxon>Dikarya</taxon>
        <taxon>Basidiomycota</taxon>
        <taxon>Agaricomycotina</taxon>
        <taxon>Agaricomycetes</taxon>
        <taxon>Agaricomycetidae</taxon>
        <taxon>Agaricales</taxon>
        <taxon>Marasmiineae</taxon>
        <taxon>Omphalotaceae</taxon>
        <taxon>Rhodocollybia</taxon>
    </lineage>
</organism>
<feature type="compositionally biased region" description="Basic and acidic residues" evidence="1">
    <location>
        <begin position="230"/>
        <end position="246"/>
    </location>
</feature>
<gene>
    <name evidence="2" type="ORF">BDP27DRAFT_1428624</name>
</gene>
<accession>A0A9P5U0U4</accession>
<keyword evidence="3" id="KW-1185">Reference proteome</keyword>
<dbReference type="OrthoDB" id="3078589at2759"/>
<dbReference type="AlphaFoldDB" id="A0A9P5U0U4"/>
<comment type="caution">
    <text evidence="2">The sequence shown here is derived from an EMBL/GenBank/DDBJ whole genome shotgun (WGS) entry which is preliminary data.</text>
</comment>
<name>A0A9P5U0U4_9AGAR</name>
<evidence type="ECO:0000313" key="2">
    <source>
        <dbReference type="EMBL" id="KAF9061772.1"/>
    </source>
</evidence>
<feature type="region of interest" description="Disordered" evidence="1">
    <location>
        <begin position="230"/>
        <end position="263"/>
    </location>
</feature>
<protein>
    <submittedName>
        <fullName evidence="2">Uncharacterized protein</fullName>
    </submittedName>
</protein>
<reference evidence="2" key="1">
    <citation type="submission" date="2020-11" db="EMBL/GenBank/DDBJ databases">
        <authorList>
            <consortium name="DOE Joint Genome Institute"/>
            <person name="Ahrendt S."/>
            <person name="Riley R."/>
            <person name="Andreopoulos W."/>
            <person name="Labutti K."/>
            <person name="Pangilinan J."/>
            <person name="Ruiz-Duenas F.J."/>
            <person name="Barrasa J.M."/>
            <person name="Sanchez-Garcia M."/>
            <person name="Camarero S."/>
            <person name="Miyauchi S."/>
            <person name="Serrano A."/>
            <person name="Linde D."/>
            <person name="Babiker R."/>
            <person name="Drula E."/>
            <person name="Ayuso-Fernandez I."/>
            <person name="Pacheco R."/>
            <person name="Padilla G."/>
            <person name="Ferreira P."/>
            <person name="Barriuso J."/>
            <person name="Kellner H."/>
            <person name="Castanera R."/>
            <person name="Alfaro M."/>
            <person name="Ramirez L."/>
            <person name="Pisabarro A.G."/>
            <person name="Kuo A."/>
            <person name="Tritt A."/>
            <person name="Lipzen A."/>
            <person name="He G."/>
            <person name="Yan M."/>
            <person name="Ng V."/>
            <person name="Cullen D."/>
            <person name="Martin F."/>
            <person name="Rosso M.-N."/>
            <person name="Henrissat B."/>
            <person name="Hibbett D."/>
            <person name="Martinez A.T."/>
            <person name="Grigoriev I.V."/>
        </authorList>
    </citation>
    <scope>NUCLEOTIDE SEQUENCE</scope>
    <source>
        <strain evidence="2">AH 40177</strain>
    </source>
</reference>